<proteinExistence type="inferred from homology"/>
<organism evidence="8 9">
    <name type="scientific">Sistotremastrum niveocremeum HHB9708</name>
    <dbReference type="NCBI Taxonomy" id="1314777"/>
    <lineage>
        <taxon>Eukaryota</taxon>
        <taxon>Fungi</taxon>
        <taxon>Dikarya</taxon>
        <taxon>Basidiomycota</taxon>
        <taxon>Agaricomycotina</taxon>
        <taxon>Agaricomycetes</taxon>
        <taxon>Sistotremastrales</taxon>
        <taxon>Sistotremastraceae</taxon>
        <taxon>Sertulicium</taxon>
        <taxon>Sertulicium niveocremeum</taxon>
    </lineage>
</organism>
<dbReference type="Proteomes" id="UP000076722">
    <property type="component" value="Unassembled WGS sequence"/>
</dbReference>
<dbReference type="Pfam" id="PF01636">
    <property type="entry name" value="APH"/>
    <property type="match status" value="1"/>
</dbReference>
<dbReference type="GO" id="GO:0005739">
    <property type="term" value="C:mitochondrion"/>
    <property type="evidence" value="ECO:0007669"/>
    <property type="project" value="UniProtKB-SubCell"/>
</dbReference>
<feature type="non-terminal residue" evidence="8">
    <location>
        <position position="461"/>
    </location>
</feature>
<feature type="domain" description="Aminoglycoside phosphotransferase" evidence="7">
    <location>
        <begin position="228"/>
        <end position="326"/>
    </location>
</feature>
<evidence type="ECO:0000256" key="6">
    <source>
        <dbReference type="ARBA" id="ARBA00031849"/>
    </source>
</evidence>
<comment type="similarity">
    <text evidence="2">Belongs to the AIM9 family.</text>
</comment>
<evidence type="ECO:0000313" key="8">
    <source>
        <dbReference type="EMBL" id="KZS91863.1"/>
    </source>
</evidence>
<dbReference type="STRING" id="1314777.A0A164SW85"/>
<dbReference type="InterPro" id="IPR002575">
    <property type="entry name" value="Aminoglycoside_PTrfase"/>
</dbReference>
<dbReference type="AlphaFoldDB" id="A0A164SW85"/>
<dbReference type="Gene3D" id="3.90.1200.10">
    <property type="match status" value="1"/>
</dbReference>
<gene>
    <name evidence="8" type="ORF">SISNIDRAFT_386629</name>
</gene>
<evidence type="ECO:0000256" key="3">
    <source>
        <dbReference type="ARBA" id="ARBA00016197"/>
    </source>
</evidence>
<evidence type="ECO:0000256" key="1">
    <source>
        <dbReference type="ARBA" id="ARBA00004173"/>
    </source>
</evidence>
<dbReference type="InterPro" id="IPR011009">
    <property type="entry name" value="Kinase-like_dom_sf"/>
</dbReference>
<feature type="non-terminal residue" evidence="8">
    <location>
        <position position="1"/>
    </location>
</feature>
<dbReference type="SUPFAM" id="SSF56112">
    <property type="entry name" value="Protein kinase-like (PK-like)"/>
    <property type="match status" value="1"/>
</dbReference>
<dbReference type="PANTHER" id="PTHR36091:SF1">
    <property type="entry name" value="ALTERED INHERITANCE OF MITOCHONDRIA PROTEIN 9, MITOCHONDRIAL"/>
    <property type="match status" value="1"/>
</dbReference>
<evidence type="ECO:0000256" key="4">
    <source>
        <dbReference type="ARBA" id="ARBA00022946"/>
    </source>
</evidence>
<keyword evidence="5" id="KW-0496">Mitochondrion</keyword>
<evidence type="ECO:0000259" key="7">
    <source>
        <dbReference type="Pfam" id="PF01636"/>
    </source>
</evidence>
<dbReference type="InterPro" id="IPR051035">
    <property type="entry name" value="Mito_inheritance_9"/>
</dbReference>
<evidence type="ECO:0000256" key="2">
    <source>
        <dbReference type="ARBA" id="ARBA00005543"/>
    </source>
</evidence>
<protein>
    <recommendedName>
        <fullName evidence="3">Altered inheritance of mitochondria protein 9, mitochondrial</fullName>
    </recommendedName>
    <alternativeName>
        <fullName evidence="6">Found in mitochondrial proteome protein 29</fullName>
    </alternativeName>
</protein>
<keyword evidence="9" id="KW-1185">Reference proteome</keyword>
<dbReference type="EMBL" id="KV419413">
    <property type="protein sequence ID" value="KZS91863.1"/>
    <property type="molecule type" value="Genomic_DNA"/>
</dbReference>
<evidence type="ECO:0000313" key="9">
    <source>
        <dbReference type="Proteomes" id="UP000076722"/>
    </source>
</evidence>
<dbReference type="PANTHER" id="PTHR36091">
    <property type="entry name" value="ALTERED INHERITANCE OF MITOCHONDRIA PROTEIN 9, MITOCHONDRIAL"/>
    <property type="match status" value="1"/>
</dbReference>
<evidence type="ECO:0000256" key="5">
    <source>
        <dbReference type="ARBA" id="ARBA00023128"/>
    </source>
</evidence>
<reference evidence="8 9" key="1">
    <citation type="journal article" date="2016" name="Mol. Biol. Evol.">
        <title>Comparative Genomics of Early-Diverging Mushroom-Forming Fungi Provides Insights into the Origins of Lignocellulose Decay Capabilities.</title>
        <authorList>
            <person name="Nagy L.G."/>
            <person name="Riley R."/>
            <person name="Tritt A."/>
            <person name="Adam C."/>
            <person name="Daum C."/>
            <person name="Floudas D."/>
            <person name="Sun H."/>
            <person name="Yadav J.S."/>
            <person name="Pangilinan J."/>
            <person name="Larsson K.H."/>
            <person name="Matsuura K."/>
            <person name="Barry K."/>
            <person name="Labutti K."/>
            <person name="Kuo R."/>
            <person name="Ohm R.A."/>
            <person name="Bhattacharya S.S."/>
            <person name="Shirouzu T."/>
            <person name="Yoshinaga Y."/>
            <person name="Martin F.M."/>
            <person name="Grigoriev I.V."/>
            <person name="Hibbett D.S."/>
        </authorList>
    </citation>
    <scope>NUCLEOTIDE SEQUENCE [LARGE SCALE GENOMIC DNA]</scope>
    <source>
        <strain evidence="8 9">HHB9708</strain>
    </source>
</reference>
<name>A0A164SW85_9AGAM</name>
<dbReference type="OrthoDB" id="2968323at2759"/>
<sequence>FFNHTLSRWLCNEQKQRALRTVRFDVEALKMKAACAVGAKSCIKMSKIAEGAHNKIYHLEFDNGKEAIARIPCPVIGRSCISQVIASEVATMNFFRSKLKMKVPRVFAWSRTNEDRGSVGTDYIIMEKIDGVPLEQRNHSLTEEHLDVALISDLIDVELLFKTISFSQIGSIYYKEDVETPSLTRAHKPISTSPGIEDDAYSERFRIGPVLDRLFWHGGRDALSANRGPFSDFLSYLIALAQLERAWWKRHGPKYFENHPGPGSTKMALEIFDQIIATAPYLVPKNPEFHEIVFWHTDLHAANIMISSSGPGRITGIIDWQNLSTGIYFTKACLASAMIYRGDLVQSEPLFMPALLPPNYDELSPERQKDAQAQLWLGRRLKRYELQVYNLDPLRLRAILPTQQRLIQSLLGQIPLASQFGGLITLREHVINIWRYWSDIAEESPCPIHFGEDDLERHAEE</sequence>
<comment type="subcellular location">
    <subcellularLocation>
        <location evidence="1">Mitochondrion</location>
    </subcellularLocation>
</comment>
<keyword evidence="4" id="KW-0809">Transit peptide</keyword>
<accession>A0A164SW85</accession>